<dbReference type="PANTHER" id="PTHR46858:SF6">
    <property type="entry name" value="LIGASE, PUTATIVE-RELATED"/>
    <property type="match status" value="1"/>
</dbReference>
<evidence type="ECO:0000256" key="1">
    <source>
        <dbReference type="ARBA" id="ARBA00022723"/>
    </source>
</evidence>
<dbReference type="SUPFAM" id="SSF57850">
    <property type="entry name" value="RING/U-box"/>
    <property type="match status" value="1"/>
</dbReference>
<protein>
    <submittedName>
        <fullName evidence="8">Protein neuralized</fullName>
    </submittedName>
</protein>
<keyword evidence="2 4" id="KW-0863">Zinc-finger</keyword>
<dbReference type="EMBL" id="CP039355">
    <property type="protein sequence ID" value="QCE16484.1"/>
    <property type="molecule type" value="Genomic_DNA"/>
</dbReference>
<feature type="signal peptide" evidence="6">
    <location>
        <begin position="1"/>
        <end position="18"/>
    </location>
</feature>
<evidence type="ECO:0000313" key="8">
    <source>
        <dbReference type="EMBL" id="QCE16484.1"/>
    </source>
</evidence>
<dbReference type="PROSITE" id="PS50089">
    <property type="entry name" value="ZF_RING_2"/>
    <property type="match status" value="1"/>
</dbReference>
<evidence type="ECO:0000256" key="5">
    <source>
        <dbReference type="SAM" id="Phobius"/>
    </source>
</evidence>
<feature type="transmembrane region" description="Helical" evidence="5">
    <location>
        <begin position="238"/>
        <end position="259"/>
    </location>
</feature>
<keyword evidence="5" id="KW-0812">Transmembrane</keyword>
<evidence type="ECO:0000256" key="2">
    <source>
        <dbReference type="ARBA" id="ARBA00022771"/>
    </source>
</evidence>
<keyword evidence="1" id="KW-0479">Metal-binding</keyword>
<evidence type="ECO:0000256" key="6">
    <source>
        <dbReference type="SAM" id="SignalP"/>
    </source>
</evidence>
<name>A0A4D6NUU8_VIGUN</name>
<dbReference type="Pfam" id="PF13920">
    <property type="entry name" value="zf-C3HC4_3"/>
    <property type="match status" value="1"/>
</dbReference>
<proteinExistence type="predicted"/>
<dbReference type="InterPro" id="IPR013083">
    <property type="entry name" value="Znf_RING/FYVE/PHD"/>
</dbReference>
<dbReference type="InterPro" id="IPR001841">
    <property type="entry name" value="Znf_RING"/>
</dbReference>
<dbReference type="SMART" id="SM00184">
    <property type="entry name" value="RING"/>
    <property type="match status" value="1"/>
</dbReference>
<evidence type="ECO:0000256" key="3">
    <source>
        <dbReference type="ARBA" id="ARBA00022833"/>
    </source>
</evidence>
<dbReference type="GO" id="GO:0016567">
    <property type="term" value="P:protein ubiquitination"/>
    <property type="evidence" value="ECO:0007669"/>
    <property type="project" value="TreeGrafter"/>
</dbReference>
<organism evidence="8 9">
    <name type="scientific">Vigna unguiculata</name>
    <name type="common">Cowpea</name>
    <dbReference type="NCBI Taxonomy" id="3917"/>
    <lineage>
        <taxon>Eukaryota</taxon>
        <taxon>Viridiplantae</taxon>
        <taxon>Streptophyta</taxon>
        <taxon>Embryophyta</taxon>
        <taxon>Tracheophyta</taxon>
        <taxon>Spermatophyta</taxon>
        <taxon>Magnoliopsida</taxon>
        <taxon>eudicotyledons</taxon>
        <taxon>Gunneridae</taxon>
        <taxon>Pentapetalae</taxon>
        <taxon>rosids</taxon>
        <taxon>fabids</taxon>
        <taxon>Fabales</taxon>
        <taxon>Fabaceae</taxon>
        <taxon>Papilionoideae</taxon>
        <taxon>50 kb inversion clade</taxon>
        <taxon>NPAAA clade</taxon>
        <taxon>indigoferoid/millettioid clade</taxon>
        <taxon>Phaseoleae</taxon>
        <taxon>Vigna</taxon>
    </lineage>
</organism>
<keyword evidence="9" id="KW-1185">Reference proteome</keyword>
<dbReference type="Proteomes" id="UP000501690">
    <property type="component" value="Linkage Group LG11"/>
</dbReference>
<keyword evidence="3" id="KW-0862">Zinc</keyword>
<feature type="chain" id="PRO_5020037900" evidence="6">
    <location>
        <begin position="19"/>
        <end position="394"/>
    </location>
</feature>
<dbReference type="GO" id="GO:0008270">
    <property type="term" value="F:zinc ion binding"/>
    <property type="evidence" value="ECO:0007669"/>
    <property type="project" value="UniProtKB-KW"/>
</dbReference>
<sequence>MRGCCLLSPFGFLAFSATLRYGYYGDSLILLGPVSSRLITTSSVFVKQLQVSTKDKNQVFIHTFNKKPQLSSQTNWTASDFFLVEPYKNKVISLWLNQGSTIRIRWEEHTTTGLDKLHGMVVKGDMKFEQLQNSQPTFLNAISLRETVNGKEAEYLVEEDDRYHIGVLNMNAKNIFLTMEVNVSAKVYDTTKAKKMCSTENGPCRLSVFFPETHYIILTAADNGEGISYVEISLVARVFVYILLLGVIAIVVFLILKVLGVYDDAEQHSHVTIDVTYRTSNVVATHTETEPLMRVEENRMSYGTNAKDDEQNSGTYSSSSSEELYDEKLCCICYDEQRNSFFVPCGHCATCYDCAQRIVDGESKVCPICRRLIHKLGKFGWELDFGSGFCEEIE</sequence>
<evidence type="ECO:0000259" key="7">
    <source>
        <dbReference type="PROSITE" id="PS50089"/>
    </source>
</evidence>
<dbReference type="GO" id="GO:0061630">
    <property type="term" value="F:ubiquitin protein ligase activity"/>
    <property type="evidence" value="ECO:0007669"/>
    <property type="project" value="TreeGrafter"/>
</dbReference>
<dbReference type="InterPro" id="IPR032010">
    <property type="entry name" value="APD1-4_M"/>
</dbReference>
<keyword evidence="5" id="KW-0472">Membrane</keyword>
<dbReference type="InterPro" id="IPR032008">
    <property type="entry name" value="APD1-4_N"/>
</dbReference>
<evidence type="ECO:0000313" key="9">
    <source>
        <dbReference type="Proteomes" id="UP000501690"/>
    </source>
</evidence>
<gene>
    <name evidence="8" type="ORF">DEO72_LG11g3500</name>
</gene>
<keyword evidence="6" id="KW-0732">Signal</keyword>
<dbReference type="Gene3D" id="3.30.40.10">
    <property type="entry name" value="Zinc/RING finger domain, C3HC4 (zinc finger)"/>
    <property type="match status" value="1"/>
</dbReference>
<accession>A0A4D6NUU8</accession>
<keyword evidence="5" id="KW-1133">Transmembrane helix</keyword>
<reference evidence="8 9" key="1">
    <citation type="submission" date="2019-04" db="EMBL/GenBank/DDBJ databases">
        <title>An improved genome assembly and genetic linkage map for asparagus bean, Vigna unguiculata ssp. sesquipedialis.</title>
        <authorList>
            <person name="Xia Q."/>
            <person name="Zhang R."/>
            <person name="Dong Y."/>
        </authorList>
    </citation>
    <scope>NUCLEOTIDE SEQUENCE [LARGE SCALE GENOMIC DNA]</scope>
    <source>
        <tissue evidence="8">Leaf</tissue>
    </source>
</reference>
<dbReference type="Pfam" id="PF16041">
    <property type="entry name" value="APD1-4_M"/>
    <property type="match status" value="1"/>
</dbReference>
<feature type="domain" description="RING-type" evidence="7">
    <location>
        <begin position="330"/>
        <end position="370"/>
    </location>
</feature>
<dbReference type="Pfam" id="PF16040">
    <property type="entry name" value="APD1-4_N"/>
    <property type="match status" value="1"/>
</dbReference>
<evidence type="ECO:0000256" key="4">
    <source>
        <dbReference type="PROSITE-ProRule" id="PRU00175"/>
    </source>
</evidence>
<dbReference type="PANTHER" id="PTHR46858">
    <property type="entry name" value="OS05G0521000 PROTEIN"/>
    <property type="match status" value="1"/>
</dbReference>
<dbReference type="AlphaFoldDB" id="A0A4D6NUU8"/>